<dbReference type="InterPro" id="IPR000182">
    <property type="entry name" value="GNAT_dom"/>
</dbReference>
<dbReference type="InterPro" id="IPR016181">
    <property type="entry name" value="Acyl_CoA_acyltransferase"/>
</dbReference>
<evidence type="ECO:0000259" key="1">
    <source>
        <dbReference type="PROSITE" id="PS51186"/>
    </source>
</evidence>
<accession>A0ABW8SEX0</accession>
<dbReference type="Proteomes" id="UP001623660">
    <property type="component" value="Unassembled WGS sequence"/>
</dbReference>
<dbReference type="GO" id="GO:0016746">
    <property type="term" value="F:acyltransferase activity"/>
    <property type="evidence" value="ECO:0007669"/>
    <property type="project" value="UniProtKB-KW"/>
</dbReference>
<name>A0ABW8SEX0_9CLOT</name>
<gene>
    <name evidence="2" type="ORF">ACJDU8_00570</name>
</gene>
<keyword evidence="2" id="KW-0808">Transferase</keyword>
<evidence type="ECO:0000313" key="3">
    <source>
        <dbReference type="Proteomes" id="UP001623660"/>
    </source>
</evidence>
<comment type="caution">
    <text evidence="2">The sequence shown here is derived from an EMBL/GenBank/DDBJ whole genome shotgun (WGS) entry which is preliminary data.</text>
</comment>
<protein>
    <submittedName>
        <fullName evidence="2">GNAT family N-acetyltransferase</fullName>
        <ecNumber evidence="2">2.3.-.-</ecNumber>
    </submittedName>
</protein>
<sequence length="162" mass="19229">MVFDINRIVFEKAKLDDVNKLLHIIHRCVEEVNSKNYESWEIKKFLNGFNTEWLNDIVFNRHSYSVKYNGEIIGMGAVSRDASQENQSYFTAIFINPDYHKRGIGKKLIRFLEQDEWCLNSNLIEVPSSKSSHKFYHKLGYEYRTNPPVFKEDGSTIMYRYK</sequence>
<dbReference type="InterPro" id="IPR052564">
    <property type="entry name" value="N-acetyltrans/Recomb-assoc"/>
</dbReference>
<organism evidence="2 3">
    <name type="scientific">Candidatus Clostridium eludens</name>
    <dbReference type="NCBI Taxonomy" id="3381663"/>
    <lineage>
        <taxon>Bacteria</taxon>
        <taxon>Bacillati</taxon>
        <taxon>Bacillota</taxon>
        <taxon>Clostridia</taxon>
        <taxon>Eubacteriales</taxon>
        <taxon>Clostridiaceae</taxon>
        <taxon>Clostridium</taxon>
    </lineage>
</organism>
<dbReference type="CDD" id="cd04301">
    <property type="entry name" value="NAT_SF"/>
    <property type="match status" value="1"/>
</dbReference>
<dbReference type="Pfam" id="PF00583">
    <property type="entry name" value="Acetyltransf_1"/>
    <property type="match status" value="1"/>
</dbReference>
<feature type="domain" description="N-acetyltransferase" evidence="1">
    <location>
        <begin position="8"/>
        <end position="162"/>
    </location>
</feature>
<dbReference type="SUPFAM" id="SSF55729">
    <property type="entry name" value="Acyl-CoA N-acyltransferases (Nat)"/>
    <property type="match status" value="1"/>
</dbReference>
<evidence type="ECO:0000313" key="2">
    <source>
        <dbReference type="EMBL" id="MFL0194088.1"/>
    </source>
</evidence>
<reference evidence="2 3" key="1">
    <citation type="submission" date="2024-11" db="EMBL/GenBank/DDBJ databases">
        <authorList>
            <person name="Heng Y.C."/>
            <person name="Lim A.C.H."/>
            <person name="Lee J.K.Y."/>
            <person name="Kittelmann S."/>
        </authorList>
    </citation>
    <scope>NUCLEOTIDE SEQUENCE [LARGE SCALE GENOMIC DNA]</scope>
    <source>
        <strain evidence="2 3">WILCCON 0269</strain>
    </source>
</reference>
<keyword evidence="3" id="KW-1185">Reference proteome</keyword>
<dbReference type="PROSITE" id="PS51186">
    <property type="entry name" value="GNAT"/>
    <property type="match status" value="1"/>
</dbReference>
<dbReference type="PANTHER" id="PTHR43451:SF1">
    <property type="entry name" value="ACETYLTRANSFERASE"/>
    <property type="match status" value="1"/>
</dbReference>
<dbReference type="EC" id="2.3.-.-" evidence="2"/>
<dbReference type="RefSeq" id="WP_406790210.1">
    <property type="nucleotide sequence ID" value="NZ_JBJHZX010000001.1"/>
</dbReference>
<dbReference type="EMBL" id="JBJHZX010000001">
    <property type="protein sequence ID" value="MFL0194088.1"/>
    <property type="molecule type" value="Genomic_DNA"/>
</dbReference>
<dbReference type="PANTHER" id="PTHR43451">
    <property type="entry name" value="ACETYLTRANSFERASE (GNAT) FAMILY PROTEIN"/>
    <property type="match status" value="1"/>
</dbReference>
<keyword evidence="2" id="KW-0012">Acyltransferase</keyword>
<dbReference type="Gene3D" id="3.40.630.30">
    <property type="match status" value="1"/>
</dbReference>
<proteinExistence type="predicted"/>